<organism evidence="2 3">
    <name type="scientific">SAR86 cluster bacterium</name>
    <dbReference type="NCBI Taxonomy" id="2030880"/>
    <lineage>
        <taxon>Bacteria</taxon>
        <taxon>Pseudomonadati</taxon>
        <taxon>Pseudomonadota</taxon>
        <taxon>Gammaproteobacteria</taxon>
        <taxon>SAR86 cluster</taxon>
    </lineage>
</organism>
<keyword evidence="1" id="KW-0812">Transmembrane</keyword>
<reference evidence="2 3" key="1">
    <citation type="submission" date="2019-02" db="EMBL/GenBank/DDBJ databases">
        <title>Prokaryotic population dynamics and viral predation in marine succession experiment using metagenomics: the confinement effect.</title>
        <authorList>
            <person name="Haro-Moreno J.M."/>
            <person name="Rodriguez-Valera F."/>
            <person name="Lopez-Perez M."/>
        </authorList>
    </citation>
    <scope>NUCLEOTIDE SEQUENCE [LARGE SCALE GENOMIC DNA]</scope>
    <source>
        <strain evidence="2">MED-G159</strain>
    </source>
</reference>
<keyword evidence="1" id="KW-0472">Membrane</keyword>
<evidence type="ECO:0008006" key="4">
    <source>
        <dbReference type="Google" id="ProtNLM"/>
    </source>
</evidence>
<dbReference type="Proteomes" id="UP000315825">
    <property type="component" value="Unassembled WGS sequence"/>
</dbReference>
<proteinExistence type="predicted"/>
<feature type="transmembrane region" description="Helical" evidence="1">
    <location>
        <begin position="6"/>
        <end position="24"/>
    </location>
</feature>
<evidence type="ECO:0000313" key="3">
    <source>
        <dbReference type="Proteomes" id="UP000315825"/>
    </source>
</evidence>
<dbReference type="AlphaFoldDB" id="A0A520N0C2"/>
<evidence type="ECO:0000256" key="1">
    <source>
        <dbReference type="SAM" id="Phobius"/>
    </source>
</evidence>
<evidence type="ECO:0000313" key="2">
    <source>
        <dbReference type="EMBL" id="RZO26942.1"/>
    </source>
</evidence>
<dbReference type="EMBL" id="SHBE01000002">
    <property type="protein sequence ID" value="RZO26942.1"/>
    <property type="molecule type" value="Genomic_DNA"/>
</dbReference>
<protein>
    <recommendedName>
        <fullName evidence="4">Type II secretion system protein GspC N-terminal domain-containing protein</fullName>
    </recommendedName>
</protein>
<name>A0A520N0C2_9GAMM</name>
<comment type="caution">
    <text evidence="2">The sequence shown here is derived from an EMBL/GenBank/DDBJ whole genome shotgun (WGS) entry which is preliminary data.</text>
</comment>
<accession>A0A520N0C2</accession>
<gene>
    <name evidence="2" type="ORF">EVA92_01995</name>
</gene>
<keyword evidence="1" id="KW-1133">Transmembrane helix</keyword>
<sequence length="140" mass="16008">MNRSDLVRLFIFSFFLIFILYFYLNSGLLSFTDTNITKTLPEAKIVEEKSSIIISNDISQAQKLDLGFELVGIRGNNPSSTIIILDIDKYRLIEQGESVKGRILFSHIDNSRAYFFDGQDYTFLDIIGTDRSFNSSKVNN</sequence>